<keyword evidence="4" id="KW-0658">Purine biosynthesis</keyword>
<evidence type="ECO:0000313" key="6">
    <source>
        <dbReference type="EMBL" id="KGA15048.1"/>
    </source>
</evidence>
<dbReference type="PANTHER" id="PTHR34696">
    <property type="entry name" value="PHOSPHORIBOSYLFORMYLGLYCINAMIDINE SYNTHASE SUBUNIT PURS"/>
    <property type="match status" value="1"/>
</dbReference>
<dbReference type="EMBL" id="JNSL01000127">
    <property type="protein sequence ID" value="KGA15048.1"/>
    <property type="molecule type" value="Genomic_DNA"/>
</dbReference>
<protein>
    <recommendedName>
        <fullName evidence="7">Phosphoribosylformylglycinamidine synthase</fullName>
    </recommendedName>
</protein>
<evidence type="ECO:0000256" key="4">
    <source>
        <dbReference type="ARBA" id="ARBA00022755"/>
    </source>
</evidence>
<keyword evidence="1" id="KW-0963">Cytoplasm</keyword>
<dbReference type="NCBIfam" id="TIGR00302">
    <property type="entry name" value="phosphoribosylformylglycinamidine synthase subunit PurS"/>
    <property type="match status" value="1"/>
</dbReference>
<keyword evidence="5" id="KW-0067">ATP-binding</keyword>
<dbReference type="AlphaFoldDB" id="A0A094SAI4"/>
<evidence type="ECO:0000256" key="1">
    <source>
        <dbReference type="ARBA" id="ARBA00022490"/>
    </source>
</evidence>
<dbReference type="Gene3D" id="3.30.1280.10">
    <property type="entry name" value="Phosphoribosylformylglycinamidine synthase subunit PurS"/>
    <property type="match status" value="1"/>
</dbReference>
<evidence type="ECO:0000256" key="3">
    <source>
        <dbReference type="ARBA" id="ARBA00022741"/>
    </source>
</evidence>
<dbReference type="Pfam" id="PF02700">
    <property type="entry name" value="PurS"/>
    <property type="match status" value="1"/>
</dbReference>
<proteinExistence type="inferred from homology"/>
<keyword evidence="2" id="KW-0436">Ligase</keyword>
<gene>
    <name evidence="6" type="ORF">GM51_15835</name>
</gene>
<keyword evidence="3" id="KW-0547">Nucleotide-binding</keyword>
<name>A0A094SAI4_9ZZZZ</name>
<evidence type="ECO:0000256" key="2">
    <source>
        <dbReference type="ARBA" id="ARBA00022598"/>
    </source>
</evidence>
<organism evidence="6">
    <name type="scientific">freshwater metagenome</name>
    <dbReference type="NCBI Taxonomy" id="449393"/>
    <lineage>
        <taxon>unclassified sequences</taxon>
        <taxon>metagenomes</taxon>
        <taxon>ecological metagenomes</taxon>
    </lineage>
</organism>
<sequence>MPTSESLVVHSPNGAGDDRPDAVLRRVRASMCEHGRMIFSVHVEVRLRPGIADPQGSTIERAMPTLGFAGVSGVRVGKSIRFEIDAADEASARAEAEDLCRRFLTNPVIEDAIVELEPAGVAS</sequence>
<comment type="caution">
    <text evidence="6">The sequence shown here is derived from an EMBL/GenBank/DDBJ whole genome shotgun (WGS) entry which is preliminary data.</text>
</comment>
<evidence type="ECO:0008006" key="7">
    <source>
        <dbReference type="Google" id="ProtNLM"/>
    </source>
</evidence>
<dbReference type="HAMAP" id="MF_01926">
    <property type="entry name" value="PurS"/>
    <property type="match status" value="1"/>
</dbReference>
<dbReference type="NCBIfam" id="NF004630">
    <property type="entry name" value="PRK05974.1"/>
    <property type="match status" value="1"/>
</dbReference>
<evidence type="ECO:0000256" key="5">
    <source>
        <dbReference type="ARBA" id="ARBA00022840"/>
    </source>
</evidence>
<reference evidence="6" key="1">
    <citation type="submission" date="2014-06" db="EMBL/GenBank/DDBJ databases">
        <title>Key roles for freshwater Actinobacteria revealed by deep metagenomic sequencing.</title>
        <authorList>
            <person name="Ghai R."/>
            <person name="Mizuno C.M."/>
            <person name="Picazo A."/>
            <person name="Camacho A."/>
            <person name="Rodriguez-Valera F."/>
        </authorList>
    </citation>
    <scope>NUCLEOTIDE SEQUENCE</scope>
</reference>
<dbReference type="GO" id="GO:0005524">
    <property type="term" value="F:ATP binding"/>
    <property type="evidence" value="ECO:0007669"/>
    <property type="project" value="UniProtKB-KW"/>
</dbReference>
<accession>A0A094SAI4</accession>
<dbReference type="SUPFAM" id="SSF82697">
    <property type="entry name" value="PurS-like"/>
    <property type="match status" value="1"/>
</dbReference>
<dbReference type="GO" id="GO:0006164">
    <property type="term" value="P:purine nucleotide biosynthetic process"/>
    <property type="evidence" value="ECO:0007669"/>
    <property type="project" value="UniProtKB-KW"/>
</dbReference>
<dbReference type="PANTHER" id="PTHR34696:SF1">
    <property type="entry name" value="PHOSPHORIBOSYLFORMYLGLYCINAMIDINE SYNTHASE SUBUNIT PURS"/>
    <property type="match status" value="1"/>
</dbReference>
<dbReference type="InterPro" id="IPR036604">
    <property type="entry name" value="PurS-like_sf"/>
</dbReference>
<dbReference type="GO" id="GO:0016874">
    <property type="term" value="F:ligase activity"/>
    <property type="evidence" value="ECO:0007669"/>
    <property type="project" value="UniProtKB-KW"/>
</dbReference>
<dbReference type="InterPro" id="IPR003850">
    <property type="entry name" value="PurS"/>
</dbReference>